<accession>A0ABS8SC11</accession>
<keyword evidence="4" id="KW-1185">Reference proteome</keyword>
<evidence type="ECO:0000256" key="2">
    <source>
        <dbReference type="ARBA" id="ARBA00022679"/>
    </source>
</evidence>
<evidence type="ECO:0000256" key="1">
    <source>
        <dbReference type="ARBA" id="ARBA00009995"/>
    </source>
</evidence>
<dbReference type="Pfam" id="PF00201">
    <property type="entry name" value="UDPGT"/>
    <property type="match status" value="2"/>
</dbReference>
<dbReference type="Proteomes" id="UP000823775">
    <property type="component" value="Unassembled WGS sequence"/>
</dbReference>
<sequence length="320" mass="36547">MAQLEVVQVEELFLGLKRYNDKFLWVVNESEQTKLPRDFKEGLSNKGLIVSWCPQLEFLAHKAIGCFVTHCGWNSTLEALSLGVPMVALPQWSDQSTNAKYIMDFWRIGVKALADEIRIVRWKVIEGCIKEVMQGERREEIKRNTLKWRELAIEAVAKGGSSDRNIVSIFMSKLLSLKTIGPTISSMYLYKKIQDDKEYGLTMYKLDTDSCMKWSNEQPNEFVIYVSFGSTTQLQVVQVEELFLGLTQCNDMYLWVVKELEQTKLPRDFKEGLSDKGLVVSWCPQLEVLAHKAIECFVIHCGWSSTLEALSLGVPMVALP</sequence>
<name>A0ABS8SC11_DATST</name>
<proteinExistence type="inferred from homology"/>
<dbReference type="CDD" id="cd03784">
    <property type="entry name" value="GT1_Gtf-like"/>
    <property type="match status" value="2"/>
</dbReference>
<protein>
    <recommendedName>
        <fullName evidence="5">UDP-glycosyltransferases domain-containing protein</fullName>
    </recommendedName>
</protein>
<dbReference type="PANTHER" id="PTHR11926:SF1540">
    <property type="entry name" value="GLYCOSYLTRANSFERASE"/>
    <property type="match status" value="1"/>
</dbReference>
<reference evidence="3 4" key="1">
    <citation type="journal article" date="2021" name="BMC Genomics">
        <title>Datura genome reveals duplications of psychoactive alkaloid biosynthetic genes and high mutation rate following tissue culture.</title>
        <authorList>
            <person name="Rajewski A."/>
            <person name="Carter-House D."/>
            <person name="Stajich J."/>
            <person name="Litt A."/>
        </authorList>
    </citation>
    <scope>NUCLEOTIDE SEQUENCE [LARGE SCALE GENOMIC DNA]</scope>
    <source>
        <strain evidence="3">AR-01</strain>
    </source>
</reference>
<dbReference type="Gene3D" id="3.40.50.2000">
    <property type="entry name" value="Glycogen Phosphorylase B"/>
    <property type="match status" value="4"/>
</dbReference>
<dbReference type="PANTHER" id="PTHR11926">
    <property type="entry name" value="GLUCOSYL/GLUCURONOSYL TRANSFERASES"/>
    <property type="match status" value="1"/>
</dbReference>
<dbReference type="EMBL" id="JACEIK010000402">
    <property type="protein sequence ID" value="MCD7456425.1"/>
    <property type="molecule type" value="Genomic_DNA"/>
</dbReference>
<evidence type="ECO:0000313" key="4">
    <source>
        <dbReference type="Proteomes" id="UP000823775"/>
    </source>
</evidence>
<keyword evidence="2" id="KW-0808">Transferase</keyword>
<evidence type="ECO:0008006" key="5">
    <source>
        <dbReference type="Google" id="ProtNLM"/>
    </source>
</evidence>
<comment type="similarity">
    <text evidence="1">Belongs to the UDP-glycosyltransferase family.</text>
</comment>
<dbReference type="SUPFAM" id="SSF53756">
    <property type="entry name" value="UDP-Glycosyltransferase/glycogen phosphorylase"/>
    <property type="match status" value="2"/>
</dbReference>
<evidence type="ECO:0000313" key="3">
    <source>
        <dbReference type="EMBL" id="MCD7456425.1"/>
    </source>
</evidence>
<organism evidence="3 4">
    <name type="scientific">Datura stramonium</name>
    <name type="common">Jimsonweed</name>
    <name type="synonym">Common thornapple</name>
    <dbReference type="NCBI Taxonomy" id="4076"/>
    <lineage>
        <taxon>Eukaryota</taxon>
        <taxon>Viridiplantae</taxon>
        <taxon>Streptophyta</taxon>
        <taxon>Embryophyta</taxon>
        <taxon>Tracheophyta</taxon>
        <taxon>Spermatophyta</taxon>
        <taxon>Magnoliopsida</taxon>
        <taxon>eudicotyledons</taxon>
        <taxon>Gunneridae</taxon>
        <taxon>Pentapetalae</taxon>
        <taxon>asterids</taxon>
        <taxon>lamiids</taxon>
        <taxon>Solanales</taxon>
        <taxon>Solanaceae</taxon>
        <taxon>Solanoideae</taxon>
        <taxon>Datureae</taxon>
        <taxon>Datura</taxon>
    </lineage>
</organism>
<gene>
    <name evidence="3" type="ORF">HAX54_031729</name>
</gene>
<comment type="caution">
    <text evidence="3">The sequence shown here is derived from an EMBL/GenBank/DDBJ whole genome shotgun (WGS) entry which is preliminary data.</text>
</comment>
<dbReference type="InterPro" id="IPR002213">
    <property type="entry name" value="UDP_glucos_trans"/>
</dbReference>